<comment type="similarity">
    <text evidence="1">Belongs to the LysR transcriptional regulatory family.</text>
</comment>
<dbReference type="PANTHER" id="PTHR30126:SF98">
    <property type="entry name" value="HTH-TYPE TRANSCRIPTIONAL ACTIVATOR BAUR"/>
    <property type="match status" value="1"/>
</dbReference>
<keyword evidence="3" id="KW-0238">DNA-binding</keyword>
<dbReference type="CDD" id="cd05466">
    <property type="entry name" value="PBP2_LTTR_substrate"/>
    <property type="match status" value="1"/>
</dbReference>
<reference evidence="6" key="1">
    <citation type="submission" date="2021-06" db="EMBL/GenBank/DDBJ databases">
        <title>Paracoccus bacterium XHP0099 sp. nov., isolated from the surface waters of the Yellow Sea.</title>
        <authorList>
            <person name="Xue H."/>
            <person name="Zhang D."/>
        </authorList>
    </citation>
    <scope>NUCLEOTIDE SEQUENCE</scope>
    <source>
        <strain evidence="6">XHP0099</strain>
    </source>
</reference>
<dbReference type="InterPro" id="IPR000847">
    <property type="entry name" value="LysR_HTH_N"/>
</dbReference>
<keyword evidence="7" id="KW-1185">Reference proteome</keyword>
<comment type="caution">
    <text evidence="6">The sequence shown here is derived from an EMBL/GenBank/DDBJ whole genome shotgun (WGS) entry which is preliminary data.</text>
</comment>
<evidence type="ECO:0000313" key="7">
    <source>
        <dbReference type="Proteomes" id="UP001166191"/>
    </source>
</evidence>
<feature type="domain" description="HTH lysR-type" evidence="5">
    <location>
        <begin position="7"/>
        <end position="63"/>
    </location>
</feature>
<sequence length="296" mass="32584">MKLSGSDLHLLRVFDSVVRNNGLSAAQVELSLSQPTISNHLTALEQRLGVKLCERGRRGFALTEKGRVVHEIALEVLSGLDVQSRRLSEMRGALTGRVRVGVVDCVASDLGCPLPATIGRIAADAPMIEIVLSIMRPADISTALARNELDIGIGGFDSRLGVLTYELLYEEEHGLYCGSDSPLFALPDERVDRELCYAQPWVHRGYWGGRRQLSFQRIDADRIVFDIEAQLLMVLSGAYLGLLPSHHAASLVSEGRLRRLPVVEDDYMAQIEMVTRGGRMPRAVALMRKLLLGTAQ</sequence>
<dbReference type="EMBL" id="JAHKNG010000014">
    <property type="protein sequence ID" value="MBU3030458.1"/>
    <property type="molecule type" value="Genomic_DNA"/>
</dbReference>
<evidence type="ECO:0000256" key="3">
    <source>
        <dbReference type="ARBA" id="ARBA00023125"/>
    </source>
</evidence>
<evidence type="ECO:0000256" key="2">
    <source>
        <dbReference type="ARBA" id="ARBA00023015"/>
    </source>
</evidence>
<keyword evidence="2" id="KW-0805">Transcription regulation</keyword>
<gene>
    <name evidence="6" type="ORF">KNW02_10035</name>
</gene>
<dbReference type="PANTHER" id="PTHR30126">
    <property type="entry name" value="HTH-TYPE TRANSCRIPTIONAL REGULATOR"/>
    <property type="match status" value="1"/>
</dbReference>
<dbReference type="Pfam" id="PF00126">
    <property type="entry name" value="HTH_1"/>
    <property type="match status" value="1"/>
</dbReference>
<evidence type="ECO:0000256" key="4">
    <source>
        <dbReference type="ARBA" id="ARBA00023163"/>
    </source>
</evidence>
<organism evidence="6 7">
    <name type="scientific">Paracoccus marinaquae</name>
    <dbReference type="NCBI Taxonomy" id="2841926"/>
    <lineage>
        <taxon>Bacteria</taxon>
        <taxon>Pseudomonadati</taxon>
        <taxon>Pseudomonadota</taxon>
        <taxon>Alphaproteobacteria</taxon>
        <taxon>Rhodobacterales</taxon>
        <taxon>Paracoccaceae</taxon>
        <taxon>Paracoccus</taxon>
    </lineage>
</organism>
<name>A0ABS6AIP0_9RHOB</name>
<protein>
    <submittedName>
        <fullName evidence="6">LysR family transcriptional regulator</fullName>
    </submittedName>
</protein>
<proteinExistence type="inferred from homology"/>
<dbReference type="Pfam" id="PF03466">
    <property type="entry name" value="LysR_substrate"/>
    <property type="match status" value="1"/>
</dbReference>
<dbReference type="PROSITE" id="PS50931">
    <property type="entry name" value="HTH_LYSR"/>
    <property type="match status" value="1"/>
</dbReference>
<dbReference type="RefSeq" id="WP_216033134.1">
    <property type="nucleotide sequence ID" value="NZ_JAHKNG010000014.1"/>
</dbReference>
<accession>A0ABS6AIP0</accession>
<evidence type="ECO:0000256" key="1">
    <source>
        <dbReference type="ARBA" id="ARBA00009437"/>
    </source>
</evidence>
<evidence type="ECO:0000313" key="6">
    <source>
        <dbReference type="EMBL" id="MBU3030458.1"/>
    </source>
</evidence>
<dbReference type="Proteomes" id="UP001166191">
    <property type="component" value="Unassembled WGS sequence"/>
</dbReference>
<dbReference type="InterPro" id="IPR005119">
    <property type="entry name" value="LysR_subst-bd"/>
</dbReference>
<evidence type="ECO:0000259" key="5">
    <source>
        <dbReference type="PROSITE" id="PS50931"/>
    </source>
</evidence>
<keyword evidence="4" id="KW-0804">Transcription</keyword>